<feature type="domain" description="Integral membrane bound transporter" evidence="9">
    <location>
        <begin position="383"/>
        <end position="508"/>
    </location>
</feature>
<name>A0A4R2QPU3_9PSEU</name>
<dbReference type="Pfam" id="PF13515">
    <property type="entry name" value="FUSC_2"/>
    <property type="match status" value="1"/>
</dbReference>
<keyword evidence="4 8" id="KW-1133">Transmembrane helix</keyword>
<sequence length="711" mass="77224">MRLAGRWTTLQDRLIASDPGLTRLRMAGIAVGNLALVITVLGLLGLPLPAIIVGSMIGLQATFLVRDEGNRAQALTLVLILLVASVIVVLATLIVGYPFVAEATFCVVIFLAVLAQRFGPRGSALGAVAFFLFFFANFLQFELAHTGPIIGAMAVGLAANALMRFVILPRRPEAELLRVRRGFRARLAGLVDALGRALAARDTPRRRRQLQRRITRLHECALMIEEVLGEEVDPDTEIMLRRRVVEVELAAERLVRAATQIDTTELAEADRADLVIRLDRLHRLIERDPAELPVISHTTEFADMLADQPGRAGSSSWPVRRAIAQLALADADAQRLVQRELDERPPVDIPLSAAEESDPERKSEWLDETTRQALQALVAGALAIVGGELVSTQRWYWAVITVFVVFLGTSSRGTMFVKGFRRLTGTVWGILGGLGAASLVAGSTPAAVALIGVCVFGFVYVMRVSQGLMTFFMTTMLGLLYSLLGTFSFDVLLLRLAETVVGVLAGILAAFVIVPIRTRQATRDQVLTILEELRTFVSQAQDLLSGKENLSLIEQARTVDREVGKLRGLVEPLTHPFNLYRGQRQYGWYIQAALETCAFYARDVAVRAEPGLLSGDERLPVAAHQVLDGLDHVLGELSERPAHQPVARPESTGQGTEDDPTALAVLDDLARLDSSVHGLARALGVTEDDADTDDGADSAGTPSGATDDRVR</sequence>
<keyword evidence="5 8" id="KW-0472">Membrane</keyword>
<organism evidence="10 11">
    <name type="scientific">Tamaricihabitans halophyticus</name>
    <dbReference type="NCBI Taxonomy" id="1262583"/>
    <lineage>
        <taxon>Bacteria</taxon>
        <taxon>Bacillati</taxon>
        <taxon>Actinomycetota</taxon>
        <taxon>Actinomycetes</taxon>
        <taxon>Pseudonocardiales</taxon>
        <taxon>Pseudonocardiaceae</taxon>
        <taxon>Tamaricihabitans</taxon>
    </lineage>
</organism>
<proteinExistence type="inferred from homology"/>
<evidence type="ECO:0000256" key="5">
    <source>
        <dbReference type="ARBA" id="ARBA00023136"/>
    </source>
</evidence>
<evidence type="ECO:0000256" key="7">
    <source>
        <dbReference type="SAM" id="MobiDB-lite"/>
    </source>
</evidence>
<comment type="caution">
    <text evidence="10">The sequence shown here is derived from an EMBL/GenBank/DDBJ whole genome shotgun (WGS) entry which is preliminary data.</text>
</comment>
<gene>
    <name evidence="10" type="ORF">EV191_107248</name>
</gene>
<evidence type="ECO:0000256" key="2">
    <source>
        <dbReference type="ARBA" id="ARBA00022475"/>
    </source>
</evidence>
<feature type="transmembrane region" description="Helical" evidence="8">
    <location>
        <begin position="99"/>
        <end position="115"/>
    </location>
</feature>
<accession>A0A4R2QPU3</accession>
<feature type="region of interest" description="Disordered" evidence="7">
    <location>
        <begin position="685"/>
        <end position="711"/>
    </location>
</feature>
<comment type="similarity">
    <text evidence="6">Belongs to the YccS/YhfK family.</text>
</comment>
<feature type="transmembrane region" description="Helical" evidence="8">
    <location>
        <begin position="423"/>
        <end position="440"/>
    </location>
</feature>
<feature type="transmembrane region" description="Helical" evidence="8">
    <location>
        <begin position="74"/>
        <end position="93"/>
    </location>
</feature>
<reference evidence="10 11" key="1">
    <citation type="submission" date="2019-03" db="EMBL/GenBank/DDBJ databases">
        <title>Genomic Encyclopedia of Type Strains, Phase IV (KMG-IV): sequencing the most valuable type-strain genomes for metagenomic binning, comparative biology and taxonomic classification.</title>
        <authorList>
            <person name="Goeker M."/>
        </authorList>
    </citation>
    <scope>NUCLEOTIDE SEQUENCE [LARGE SCALE GENOMIC DNA]</scope>
    <source>
        <strain evidence="10 11">DSM 45765</strain>
    </source>
</reference>
<feature type="transmembrane region" description="Helical" evidence="8">
    <location>
        <begin position="493"/>
        <end position="514"/>
    </location>
</feature>
<evidence type="ECO:0000313" key="10">
    <source>
        <dbReference type="EMBL" id="TCP50984.1"/>
    </source>
</evidence>
<keyword evidence="11" id="KW-1185">Reference proteome</keyword>
<evidence type="ECO:0000256" key="1">
    <source>
        <dbReference type="ARBA" id="ARBA00004651"/>
    </source>
</evidence>
<dbReference type="OrthoDB" id="7431670at2"/>
<dbReference type="AlphaFoldDB" id="A0A4R2QPU3"/>
<evidence type="ECO:0000313" key="11">
    <source>
        <dbReference type="Proteomes" id="UP000294911"/>
    </source>
</evidence>
<evidence type="ECO:0000256" key="3">
    <source>
        <dbReference type="ARBA" id="ARBA00022692"/>
    </source>
</evidence>
<comment type="subcellular location">
    <subcellularLocation>
        <location evidence="1">Cell membrane</location>
        <topology evidence="1">Multi-pass membrane protein</topology>
    </subcellularLocation>
</comment>
<feature type="transmembrane region" description="Helical" evidence="8">
    <location>
        <begin position="395"/>
        <end position="411"/>
    </location>
</feature>
<keyword evidence="2" id="KW-1003">Cell membrane</keyword>
<evidence type="ECO:0000256" key="8">
    <source>
        <dbReference type="SAM" id="Phobius"/>
    </source>
</evidence>
<evidence type="ECO:0000259" key="9">
    <source>
        <dbReference type="Pfam" id="PF13515"/>
    </source>
</evidence>
<dbReference type="Proteomes" id="UP000294911">
    <property type="component" value="Unassembled WGS sequence"/>
</dbReference>
<dbReference type="GO" id="GO:0005886">
    <property type="term" value="C:plasma membrane"/>
    <property type="evidence" value="ECO:0007669"/>
    <property type="project" value="UniProtKB-SubCell"/>
</dbReference>
<dbReference type="InterPro" id="IPR049453">
    <property type="entry name" value="Memb_transporter_dom"/>
</dbReference>
<keyword evidence="3 8" id="KW-0812">Transmembrane</keyword>
<dbReference type="PANTHER" id="PTHR30509:SF9">
    <property type="entry name" value="MULTIDRUG RESISTANCE PROTEIN MDTO"/>
    <property type="match status" value="1"/>
</dbReference>
<feature type="transmembrane region" description="Helical" evidence="8">
    <location>
        <begin position="469"/>
        <end position="487"/>
    </location>
</feature>
<feature type="compositionally biased region" description="Acidic residues" evidence="7">
    <location>
        <begin position="686"/>
        <end position="696"/>
    </location>
</feature>
<evidence type="ECO:0000256" key="6">
    <source>
        <dbReference type="ARBA" id="ARBA00043993"/>
    </source>
</evidence>
<dbReference type="RefSeq" id="WP_132878206.1">
    <property type="nucleotide sequence ID" value="NZ_SLXQ01000007.1"/>
</dbReference>
<feature type="transmembrane region" description="Helical" evidence="8">
    <location>
        <begin position="147"/>
        <end position="168"/>
    </location>
</feature>
<dbReference type="EMBL" id="SLXQ01000007">
    <property type="protein sequence ID" value="TCP50984.1"/>
    <property type="molecule type" value="Genomic_DNA"/>
</dbReference>
<feature type="region of interest" description="Disordered" evidence="7">
    <location>
        <begin position="641"/>
        <end position="661"/>
    </location>
</feature>
<evidence type="ECO:0000256" key="4">
    <source>
        <dbReference type="ARBA" id="ARBA00022989"/>
    </source>
</evidence>
<dbReference type="PANTHER" id="PTHR30509">
    <property type="entry name" value="P-HYDROXYBENZOIC ACID EFFLUX PUMP SUBUNIT-RELATED"/>
    <property type="match status" value="1"/>
</dbReference>
<protein>
    <submittedName>
        <fullName evidence="10">Putative membrane protein YccC</fullName>
    </submittedName>
</protein>
<feature type="transmembrane region" description="Helical" evidence="8">
    <location>
        <begin position="122"/>
        <end position="141"/>
    </location>
</feature>
<feature type="transmembrane region" description="Helical" evidence="8">
    <location>
        <begin position="27"/>
        <end position="53"/>
    </location>
</feature>